<protein>
    <submittedName>
        <fullName evidence="5">Nitric oxide synthase</fullName>
    </submittedName>
</protein>
<dbReference type="AlphaFoldDB" id="A0A418XF07"/>
<evidence type="ECO:0000313" key="6">
    <source>
        <dbReference type="Proteomes" id="UP000284021"/>
    </source>
</evidence>
<dbReference type="GO" id="GO:0016655">
    <property type="term" value="F:oxidoreductase activity, acting on NAD(P)H, quinone or similar compound as acceptor"/>
    <property type="evidence" value="ECO:0007669"/>
    <property type="project" value="UniProtKB-ARBA"/>
</dbReference>
<proteinExistence type="predicted"/>
<dbReference type="InterPro" id="IPR008254">
    <property type="entry name" value="Flavodoxin/NO_synth"/>
</dbReference>
<dbReference type="PROSITE" id="PS50902">
    <property type="entry name" value="FLAVODOXIN_LIKE"/>
    <property type="match status" value="1"/>
</dbReference>
<evidence type="ECO:0000256" key="3">
    <source>
        <dbReference type="ARBA" id="ARBA00022982"/>
    </source>
</evidence>
<evidence type="ECO:0000259" key="4">
    <source>
        <dbReference type="PROSITE" id="PS50902"/>
    </source>
</evidence>
<dbReference type="SUPFAM" id="SSF52218">
    <property type="entry name" value="Flavoproteins"/>
    <property type="match status" value="1"/>
</dbReference>
<organism evidence="5 6">
    <name type="scientific">Pseudomonas cavernicola</name>
    <dbReference type="NCBI Taxonomy" id="2320866"/>
    <lineage>
        <taxon>Bacteria</taxon>
        <taxon>Pseudomonadati</taxon>
        <taxon>Pseudomonadota</taxon>
        <taxon>Gammaproteobacteria</taxon>
        <taxon>Pseudomonadales</taxon>
        <taxon>Pseudomonadaceae</taxon>
        <taxon>Pseudomonas</taxon>
    </lineage>
</organism>
<keyword evidence="1" id="KW-0285">Flavoprotein</keyword>
<dbReference type="Gene3D" id="3.40.50.360">
    <property type="match status" value="1"/>
</dbReference>
<gene>
    <name evidence="5" type="ORF">D3879_15770</name>
</gene>
<dbReference type="GO" id="GO:0050660">
    <property type="term" value="F:flavin adenine dinucleotide binding"/>
    <property type="evidence" value="ECO:0007669"/>
    <property type="project" value="TreeGrafter"/>
</dbReference>
<dbReference type="OrthoDB" id="359268at2"/>
<dbReference type="RefSeq" id="WP_119955248.1">
    <property type="nucleotide sequence ID" value="NZ_QYUR01000003.1"/>
</dbReference>
<accession>A0A418XF07</accession>
<keyword evidence="6" id="KW-1185">Reference proteome</keyword>
<evidence type="ECO:0000256" key="2">
    <source>
        <dbReference type="ARBA" id="ARBA00022643"/>
    </source>
</evidence>
<dbReference type="PANTHER" id="PTHR19384">
    <property type="entry name" value="NITRIC OXIDE SYNTHASE-RELATED"/>
    <property type="match status" value="1"/>
</dbReference>
<keyword evidence="2" id="KW-0288">FMN</keyword>
<name>A0A418XF07_9PSED</name>
<dbReference type="PRINTS" id="PR00369">
    <property type="entry name" value="FLAVODOXIN"/>
</dbReference>
<dbReference type="Proteomes" id="UP000284021">
    <property type="component" value="Unassembled WGS sequence"/>
</dbReference>
<dbReference type="EMBL" id="QYUR01000003">
    <property type="protein sequence ID" value="RJG11116.1"/>
    <property type="molecule type" value="Genomic_DNA"/>
</dbReference>
<comment type="caution">
    <text evidence="5">The sequence shown here is derived from an EMBL/GenBank/DDBJ whole genome shotgun (WGS) entry which is preliminary data.</text>
</comment>
<feature type="domain" description="Flavodoxin-like" evidence="4">
    <location>
        <begin position="3"/>
        <end position="143"/>
    </location>
</feature>
<keyword evidence="3" id="KW-0813">Transport</keyword>
<evidence type="ECO:0000313" key="5">
    <source>
        <dbReference type="EMBL" id="RJG11116.1"/>
    </source>
</evidence>
<dbReference type="GO" id="GO:0005829">
    <property type="term" value="C:cytosol"/>
    <property type="evidence" value="ECO:0007669"/>
    <property type="project" value="TreeGrafter"/>
</dbReference>
<keyword evidence="3" id="KW-0249">Electron transport</keyword>
<dbReference type="InterPro" id="IPR001094">
    <property type="entry name" value="Flavdoxin-like"/>
</dbReference>
<dbReference type="Pfam" id="PF00258">
    <property type="entry name" value="Flavodoxin_1"/>
    <property type="match status" value="1"/>
</dbReference>
<dbReference type="GO" id="GO:0010181">
    <property type="term" value="F:FMN binding"/>
    <property type="evidence" value="ECO:0007669"/>
    <property type="project" value="InterPro"/>
</dbReference>
<reference evidence="5 6" key="1">
    <citation type="submission" date="2018-09" db="EMBL/GenBank/DDBJ databases">
        <authorList>
            <person name="Zhu H."/>
        </authorList>
    </citation>
    <scope>NUCLEOTIDE SEQUENCE [LARGE SCALE GENOMIC DNA]</scope>
    <source>
        <strain evidence="5 6">K1S02-6</strain>
    </source>
</reference>
<sequence>MNIHVLYGTETGNAEMVADDIVDALSGDVSIESTDMSKFSASDLSPDVFYFIVCSTYGDGELPHSAQPFFEALNSEQPNLSGLKFAVFGLGDSFYETFNRGSEIIAQTLTQLGAEQVGERGMHDASAGQLPGDIAMPWAKAVLSGL</sequence>
<dbReference type="InterPro" id="IPR029039">
    <property type="entry name" value="Flavoprotein-like_sf"/>
</dbReference>
<evidence type="ECO:0000256" key="1">
    <source>
        <dbReference type="ARBA" id="ARBA00022630"/>
    </source>
</evidence>